<dbReference type="PANTHER" id="PTHR14096">
    <property type="entry name" value="APOLIPOPROTEIN L"/>
    <property type="match status" value="1"/>
</dbReference>
<dbReference type="GO" id="GO:0005576">
    <property type="term" value="C:extracellular region"/>
    <property type="evidence" value="ECO:0007669"/>
    <property type="project" value="InterPro"/>
</dbReference>
<dbReference type="Pfam" id="PF05461">
    <property type="entry name" value="ApoL"/>
    <property type="match status" value="1"/>
</dbReference>
<evidence type="ECO:0000256" key="2">
    <source>
        <dbReference type="SAM" id="Phobius"/>
    </source>
</evidence>
<dbReference type="EMBL" id="CACVKT020002553">
    <property type="protein sequence ID" value="CAC5378329.1"/>
    <property type="molecule type" value="Genomic_DNA"/>
</dbReference>
<reference evidence="3 4" key="1">
    <citation type="submission" date="2020-06" db="EMBL/GenBank/DDBJ databases">
        <authorList>
            <person name="Li R."/>
            <person name="Bekaert M."/>
        </authorList>
    </citation>
    <scope>NUCLEOTIDE SEQUENCE [LARGE SCALE GENOMIC DNA]</scope>
    <source>
        <strain evidence="4">wild</strain>
    </source>
</reference>
<organism evidence="3 4">
    <name type="scientific">Mytilus coruscus</name>
    <name type="common">Sea mussel</name>
    <dbReference type="NCBI Taxonomy" id="42192"/>
    <lineage>
        <taxon>Eukaryota</taxon>
        <taxon>Metazoa</taxon>
        <taxon>Spiralia</taxon>
        <taxon>Lophotrochozoa</taxon>
        <taxon>Mollusca</taxon>
        <taxon>Bivalvia</taxon>
        <taxon>Autobranchia</taxon>
        <taxon>Pteriomorphia</taxon>
        <taxon>Mytilida</taxon>
        <taxon>Mytiloidea</taxon>
        <taxon>Mytilidae</taxon>
        <taxon>Mytilinae</taxon>
        <taxon>Mytilus</taxon>
    </lineage>
</organism>
<dbReference type="PANTHER" id="PTHR14096:SF28">
    <property type="entry name" value="APOLIPOPROTEIN L, 1-RELATED"/>
    <property type="match status" value="1"/>
</dbReference>
<dbReference type="GO" id="GO:0016020">
    <property type="term" value="C:membrane"/>
    <property type="evidence" value="ECO:0007669"/>
    <property type="project" value="TreeGrafter"/>
</dbReference>
<keyword evidence="2" id="KW-0812">Transmembrane</keyword>
<dbReference type="AlphaFoldDB" id="A0A6J8B6W7"/>
<evidence type="ECO:0000313" key="3">
    <source>
        <dbReference type="EMBL" id="CAC5378329.1"/>
    </source>
</evidence>
<dbReference type="GO" id="GO:0008289">
    <property type="term" value="F:lipid binding"/>
    <property type="evidence" value="ECO:0007669"/>
    <property type="project" value="InterPro"/>
</dbReference>
<dbReference type="Proteomes" id="UP000507470">
    <property type="component" value="Unassembled WGS sequence"/>
</dbReference>
<sequence>MANERDNFFRFVCLMAEVVIEVLRSRLKQSYRHYNVLTLTSFLKDKNVLHTFFHLFFPAWLCCNVSCKTQLAKGFSKEQWNSLYDADPTLCCKRSQNDRTKICICCVTSKNVDESDLDISLLSLILNNCCNLNPIEKAAVRTFREMKNEYISHNPKFSLSNSDFESLWHRAEYNIKHLDSTNIFVNKQKNLLNRPMGELSMQKSFVNSLESTKMEHLETEIKVVHGIINRGNEHVIGAIKDIFQKGSENMIEALQAFKSSFKHQRHALREADDAVHVISTKRKREESIKFFDVSYEQDHADDSMSPKRKSIWCCGSFKGNTDEWTYKPADTKVHDMYKEYIPSNLLGSNISTSVSLQTNYTVLTMKGLAKQQVARITVPTKDQDISAEIEKDWKEEKLNPTHNSIEVNYITTGSVVIWVKVNVLVFLDIKQFYIAIDDLVNGIFQNYLVNVPLHGVQVYDMATGYVDHITDEFYCGDCKLNCNTLDDFISHKKTRCFQSPLCTKMNRLKAIIDQRHRKEIAKQTKLTHKTATNMTNNLSKKKLTEYKKCLLEWTVLCSLIVTELNSLADNLDEHFHKITKDKRRASAAGIVGGILAIVGFGLSFVTFGASLGLSIAGGVISGAGGLTLGGSVATGTSLSQKRKKTAEELIKKYNEKLEEVQKQSLYIHNELLKRAKLSNIDSRIEEAFPHWITFLWNLVKGAGHAGCGTGTGLRIESGVFKTIETVGRAFHQAGGDAGIMFLPLPLDIFTMVDSYIGVYKKNPHTVSSAMRQLAKTIEECPTKDAIEIIIEETLNQLDKDWINID</sequence>
<gene>
    <name evidence="3" type="ORF">MCOR_14540</name>
</gene>
<feature type="transmembrane region" description="Helical" evidence="2">
    <location>
        <begin position="585"/>
        <end position="605"/>
    </location>
</feature>
<keyword evidence="4" id="KW-1185">Reference proteome</keyword>
<protein>
    <submittedName>
        <fullName evidence="3">Uncharacterized protein</fullName>
    </submittedName>
</protein>
<accession>A0A6J8B6W7</accession>
<name>A0A6J8B6W7_MYTCO</name>
<keyword evidence="2" id="KW-1133">Transmembrane helix</keyword>
<dbReference type="InterPro" id="IPR008405">
    <property type="entry name" value="ApoL"/>
</dbReference>
<dbReference type="GO" id="GO:0006869">
    <property type="term" value="P:lipid transport"/>
    <property type="evidence" value="ECO:0007669"/>
    <property type="project" value="InterPro"/>
</dbReference>
<evidence type="ECO:0000256" key="1">
    <source>
        <dbReference type="ARBA" id="ARBA00010090"/>
    </source>
</evidence>
<feature type="transmembrane region" description="Helical" evidence="2">
    <location>
        <begin position="611"/>
        <end position="634"/>
    </location>
</feature>
<keyword evidence="2" id="KW-0472">Membrane</keyword>
<comment type="similarity">
    <text evidence="1">Belongs to the apolipoprotein L family.</text>
</comment>
<proteinExistence type="inferred from homology"/>
<dbReference type="GO" id="GO:0042157">
    <property type="term" value="P:lipoprotein metabolic process"/>
    <property type="evidence" value="ECO:0007669"/>
    <property type="project" value="InterPro"/>
</dbReference>
<evidence type="ECO:0000313" key="4">
    <source>
        <dbReference type="Proteomes" id="UP000507470"/>
    </source>
</evidence>
<dbReference type="OrthoDB" id="6138682at2759"/>